<dbReference type="Proteomes" id="UP000651452">
    <property type="component" value="Unassembled WGS sequence"/>
</dbReference>
<evidence type="ECO:0000313" key="2">
    <source>
        <dbReference type="Proteomes" id="UP000651452"/>
    </source>
</evidence>
<sequence>MNAAPHPAQLSSSPRNKPCIFFDKLQGFEWEEGTDPLLQALTTLNDAPPWLLSSLTVNVSEPDALLTWIDTNNAALITELFIYCPATAITPHAWCRLFDRLSQEATNIQDLQVYWDWDWESITPSMAGLGKSLTFVRALGALKVKGNLTICGFYAKNWPMYLSGRIGTPPFNPQISKGNEWEIALERYQFGTEALMP</sequence>
<dbReference type="EMBL" id="RZGK01000013">
    <property type="protein sequence ID" value="KAF9694500.1"/>
    <property type="molecule type" value="Genomic_DNA"/>
</dbReference>
<dbReference type="AlphaFoldDB" id="A0A8H7IXF8"/>
<dbReference type="OrthoDB" id="2951834at2759"/>
<evidence type="ECO:0000313" key="1">
    <source>
        <dbReference type="EMBL" id="KAF9694500.1"/>
    </source>
</evidence>
<protein>
    <submittedName>
        <fullName evidence="1">Uncharacterized protein</fullName>
    </submittedName>
</protein>
<proteinExistence type="predicted"/>
<keyword evidence="2" id="KW-1185">Reference proteome</keyword>
<comment type="caution">
    <text evidence="1">The sequence shown here is derived from an EMBL/GenBank/DDBJ whole genome shotgun (WGS) entry which is preliminary data.</text>
</comment>
<name>A0A8H7IXF8_9PLEO</name>
<reference evidence="1" key="2">
    <citation type="submission" date="2020-09" db="EMBL/GenBank/DDBJ databases">
        <title>Reference genome assembly for Australian Ascochyta lentis isolate Al4.</title>
        <authorList>
            <person name="Lee R.C."/>
            <person name="Farfan-Caceres L.M."/>
            <person name="Debler J.W."/>
            <person name="Williams A.H."/>
            <person name="Henares B.M."/>
        </authorList>
    </citation>
    <scope>NUCLEOTIDE SEQUENCE</scope>
    <source>
        <strain evidence="1">Al4</strain>
    </source>
</reference>
<reference evidence="1" key="1">
    <citation type="submission" date="2018-12" db="EMBL/GenBank/DDBJ databases">
        <authorList>
            <person name="Syme R.A."/>
            <person name="Farfan-Caceres L."/>
            <person name="Lichtenzveig J."/>
        </authorList>
    </citation>
    <scope>NUCLEOTIDE SEQUENCE</scope>
    <source>
        <strain evidence="1">Al4</strain>
    </source>
</reference>
<accession>A0A8H7IXF8</accession>
<organism evidence="1 2">
    <name type="scientific">Ascochyta lentis</name>
    <dbReference type="NCBI Taxonomy" id="205686"/>
    <lineage>
        <taxon>Eukaryota</taxon>
        <taxon>Fungi</taxon>
        <taxon>Dikarya</taxon>
        <taxon>Ascomycota</taxon>
        <taxon>Pezizomycotina</taxon>
        <taxon>Dothideomycetes</taxon>
        <taxon>Pleosporomycetidae</taxon>
        <taxon>Pleosporales</taxon>
        <taxon>Pleosporineae</taxon>
        <taxon>Didymellaceae</taxon>
        <taxon>Ascochyta</taxon>
    </lineage>
</organism>
<gene>
    <name evidence="1" type="ORF">EKO04_007301</name>
</gene>